<proteinExistence type="predicted"/>
<evidence type="ECO:0000313" key="1">
    <source>
        <dbReference type="EMBL" id="CAG6730586.1"/>
    </source>
</evidence>
<dbReference type="GO" id="GO:0000171">
    <property type="term" value="F:ribonuclease MRP activity"/>
    <property type="evidence" value="ECO:0007669"/>
    <property type="project" value="TreeGrafter"/>
</dbReference>
<dbReference type="Pfam" id="PF08584">
    <property type="entry name" value="Ribonuc_P_40"/>
    <property type="match status" value="2"/>
</dbReference>
<dbReference type="AlphaFoldDB" id="A0A8D9DV84"/>
<dbReference type="GO" id="GO:0004526">
    <property type="term" value="F:ribonuclease P activity"/>
    <property type="evidence" value="ECO:0007669"/>
    <property type="project" value="TreeGrafter"/>
</dbReference>
<dbReference type="InterPro" id="IPR013893">
    <property type="entry name" value="RNase_P_Rpp40"/>
</dbReference>
<dbReference type="EMBL" id="HBUF01381780">
    <property type="protein sequence ID" value="CAG6730586.1"/>
    <property type="molecule type" value="Transcribed_RNA"/>
</dbReference>
<dbReference type="GO" id="GO:0000447">
    <property type="term" value="P:endonucleolytic cleavage in ITS1 to separate SSU-rRNA from 5.8S rRNA and LSU-rRNA from tricistronic rRNA transcript (SSU-rRNA, 5.8S rRNA, LSU-rRNA)"/>
    <property type="evidence" value="ECO:0007669"/>
    <property type="project" value="TreeGrafter"/>
</dbReference>
<name>A0A8D9DV84_9HEMI</name>
<sequence length="288" mass="32188">MITPETWDFPPPPSTLVSDSVSVEDASCFIKTHHFNSLVSVTLPDCVQVPEHIKTLLTADCEFYQVKQLPLAELVKPDFVNAFVKRGKLLALSSNARCDVEDSFMFSKEGNLKLSVQPETYQTLGLEGQTISSKTSTTHDDRVCPSSIAEYFQTRAGLQVKLCAPQSTTVHKYSTRIPDLNSNKPDQVLEWIGALALDCDMDKIDIDSTCSDMELPSTVILWNGLYSSHQIHIVFQSLVAFIKDRPSVPWVSMNVQGFFNTTSCPGQQHYTVIIDHQLECTIHKVTCR</sequence>
<dbReference type="GO" id="GO:0000172">
    <property type="term" value="C:ribonuclease MRP complex"/>
    <property type="evidence" value="ECO:0007669"/>
    <property type="project" value="TreeGrafter"/>
</dbReference>
<dbReference type="GO" id="GO:0001682">
    <property type="term" value="P:tRNA 5'-leader removal"/>
    <property type="evidence" value="ECO:0007669"/>
    <property type="project" value="InterPro"/>
</dbReference>
<reference evidence="1" key="1">
    <citation type="submission" date="2021-05" db="EMBL/GenBank/DDBJ databases">
        <authorList>
            <person name="Alioto T."/>
            <person name="Alioto T."/>
            <person name="Gomez Garrido J."/>
        </authorList>
    </citation>
    <scope>NUCLEOTIDE SEQUENCE</scope>
</reference>
<dbReference type="GO" id="GO:0030681">
    <property type="term" value="C:multimeric ribonuclease P complex"/>
    <property type="evidence" value="ECO:0007669"/>
    <property type="project" value="TreeGrafter"/>
</dbReference>
<dbReference type="PANTHER" id="PTHR15396">
    <property type="entry name" value="RIBONUCLEASE P PROTEIN SUBUNIT P40"/>
    <property type="match status" value="1"/>
</dbReference>
<accession>A0A8D9DV84</accession>
<protein>
    <submittedName>
        <fullName evidence="1">Ribonuclease P protein subunit p40</fullName>
    </submittedName>
</protein>
<dbReference type="PANTHER" id="PTHR15396:SF1">
    <property type="entry name" value="RIBONUCLEASE P PROTEIN SUBUNIT P40"/>
    <property type="match status" value="1"/>
</dbReference>
<organism evidence="1">
    <name type="scientific">Cacopsylla melanoneura</name>
    <dbReference type="NCBI Taxonomy" id="428564"/>
    <lineage>
        <taxon>Eukaryota</taxon>
        <taxon>Metazoa</taxon>
        <taxon>Ecdysozoa</taxon>
        <taxon>Arthropoda</taxon>
        <taxon>Hexapoda</taxon>
        <taxon>Insecta</taxon>
        <taxon>Pterygota</taxon>
        <taxon>Neoptera</taxon>
        <taxon>Paraneoptera</taxon>
        <taxon>Hemiptera</taxon>
        <taxon>Sternorrhyncha</taxon>
        <taxon>Psylloidea</taxon>
        <taxon>Psyllidae</taxon>
        <taxon>Psyllinae</taxon>
        <taxon>Cacopsylla</taxon>
    </lineage>
</organism>